<proteinExistence type="predicted"/>
<gene>
    <name evidence="1" type="ORF">CALVIDRAFT_529803</name>
</gene>
<keyword evidence="2" id="KW-1185">Reference proteome</keyword>
<dbReference type="EMBL" id="KV417305">
    <property type="protein sequence ID" value="KZO93015.1"/>
    <property type="molecule type" value="Genomic_DNA"/>
</dbReference>
<evidence type="ECO:0008006" key="3">
    <source>
        <dbReference type="Google" id="ProtNLM"/>
    </source>
</evidence>
<organism evidence="1 2">
    <name type="scientific">Calocera viscosa (strain TUFC12733)</name>
    <dbReference type="NCBI Taxonomy" id="1330018"/>
    <lineage>
        <taxon>Eukaryota</taxon>
        <taxon>Fungi</taxon>
        <taxon>Dikarya</taxon>
        <taxon>Basidiomycota</taxon>
        <taxon>Agaricomycotina</taxon>
        <taxon>Dacrymycetes</taxon>
        <taxon>Dacrymycetales</taxon>
        <taxon>Dacrymycetaceae</taxon>
        <taxon>Calocera</taxon>
    </lineage>
</organism>
<dbReference type="AlphaFoldDB" id="A0A167IVW4"/>
<evidence type="ECO:0000313" key="1">
    <source>
        <dbReference type="EMBL" id="KZO93015.1"/>
    </source>
</evidence>
<protein>
    <recommendedName>
        <fullName evidence="3">C2 NT-type domain-containing protein</fullName>
    </recommendedName>
</protein>
<dbReference type="Proteomes" id="UP000076738">
    <property type="component" value="Unassembled WGS sequence"/>
</dbReference>
<name>A0A167IVW4_CALVF</name>
<accession>A0A167IVW4</accession>
<evidence type="ECO:0000313" key="2">
    <source>
        <dbReference type="Proteomes" id="UP000076738"/>
    </source>
</evidence>
<reference evidence="1 2" key="1">
    <citation type="journal article" date="2016" name="Mol. Biol. Evol.">
        <title>Comparative Genomics of Early-Diverging Mushroom-Forming Fungi Provides Insights into the Origins of Lignocellulose Decay Capabilities.</title>
        <authorList>
            <person name="Nagy L.G."/>
            <person name="Riley R."/>
            <person name="Tritt A."/>
            <person name="Adam C."/>
            <person name="Daum C."/>
            <person name="Floudas D."/>
            <person name="Sun H."/>
            <person name="Yadav J.S."/>
            <person name="Pangilinan J."/>
            <person name="Larsson K.H."/>
            <person name="Matsuura K."/>
            <person name="Barry K."/>
            <person name="Labutti K."/>
            <person name="Kuo R."/>
            <person name="Ohm R.A."/>
            <person name="Bhattacharya S.S."/>
            <person name="Shirouzu T."/>
            <person name="Yoshinaga Y."/>
            <person name="Martin F.M."/>
            <person name="Grigoriev I.V."/>
            <person name="Hibbett D.S."/>
        </authorList>
    </citation>
    <scope>NUCLEOTIDE SEQUENCE [LARGE SCALE GENOMIC DNA]</scope>
    <source>
        <strain evidence="1 2">TUFC12733</strain>
    </source>
</reference>
<sequence length="238" mass="25957">MSLSTEPSMDQEPARLKYVFSGATVQGLPSRGLLKSEGKYYLKISVDREDGWSTRELRTKESALVWDATVDRHEFEQVATSMLQVTLCKHHSRRPMEEIGTAQLPISTWLTTGAPLVRTGTSKDGHVVYVTLNLSTAEKDAPRSTNDTAIPQPVQQVEAAASGLPPLPAIDTVTRARDAKDQALEDAMNRASEWEPLLTGLDAFARVTESMAEVNPFSKMASKVLSAASKVLSREDGG</sequence>